<evidence type="ECO:0000313" key="2">
    <source>
        <dbReference type="EMBL" id="SFE97140.1"/>
    </source>
</evidence>
<keyword evidence="2" id="KW-0489">Methyltransferase</keyword>
<organism evidence="2 3">
    <name type="scientific">Dyella marensis</name>
    <dbReference type="NCBI Taxonomy" id="500610"/>
    <lineage>
        <taxon>Bacteria</taxon>
        <taxon>Pseudomonadati</taxon>
        <taxon>Pseudomonadota</taxon>
        <taxon>Gammaproteobacteria</taxon>
        <taxon>Lysobacterales</taxon>
        <taxon>Rhodanobacteraceae</taxon>
        <taxon>Dyella</taxon>
    </lineage>
</organism>
<keyword evidence="3" id="KW-1185">Reference proteome</keyword>
<dbReference type="STRING" id="500610.SAMN02799615_02126"/>
<dbReference type="RefSeq" id="WP_026635505.1">
    <property type="nucleotide sequence ID" value="NZ_FONH01000005.1"/>
</dbReference>
<dbReference type="CDD" id="cd02440">
    <property type="entry name" value="AdoMet_MTases"/>
    <property type="match status" value="1"/>
</dbReference>
<dbReference type="InterPro" id="IPR029063">
    <property type="entry name" value="SAM-dependent_MTases_sf"/>
</dbReference>
<dbReference type="InterPro" id="IPR013217">
    <property type="entry name" value="Methyltransf_12"/>
</dbReference>
<accession>A0A1I2EY33</accession>
<feature type="domain" description="Methyltransferase type 12" evidence="1">
    <location>
        <begin position="58"/>
        <end position="156"/>
    </location>
</feature>
<gene>
    <name evidence="2" type="ORF">SAMN02799615_02126</name>
</gene>
<dbReference type="EMBL" id="FONH01000005">
    <property type="protein sequence ID" value="SFE97140.1"/>
    <property type="molecule type" value="Genomic_DNA"/>
</dbReference>
<dbReference type="GO" id="GO:0032259">
    <property type="term" value="P:methylation"/>
    <property type="evidence" value="ECO:0007669"/>
    <property type="project" value="UniProtKB-KW"/>
</dbReference>
<dbReference type="PIRSF" id="PIRSF011491">
    <property type="entry name" value="Mtase_YbcY_prd"/>
    <property type="match status" value="1"/>
</dbReference>
<dbReference type="GO" id="GO:0008168">
    <property type="term" value="F:methyltransferase activity"/>
    <property type="evidence" value="ECO:0007669"/>
    <property type="project" value="UniProtKB-KW"/>
</dbReference>
<proteinExistence type="predicted"/>
<reference evidence="3" key="1">
    <citation type="submission" date="2016-10" db="EMBL/GenBank/DDBJ databases">
        <authorList>
            <person name="Varghese N."/>
            <person name="Submissions S."/>
        </authorList>
    </citation>
    <scope>NUCLEOTIDE SEQUENCE [LARGE SCALE GENOMIC DNA]</scope>
    <source>
        <strain evidence="3">UNC178MFTsu3.1</strain>
    </source>
</reference>
<evidence type="ECO:0000259" key="1">
    <source>
        <dbReference type="Pfam" id="PF08242"/>
    </source>
</evidence>
<protein>
    <submittedName>
        <fullName evidence="2">Methyltransferase domain-containing protein</fullName>
    </submittedName>
</protein>
<evidence type="ECO:0000313" key="3">
    <source>
        <dbReference type="Proteomes" id="UP000199477"/>
    </source>
</evidence>
<dbReference type="InterPro" id="IPR016584">
    <property type="entry name" value="MeTrfase_VrtF"/>
</dbReference>
<dbReference type="Pfam" id="PF08242">
    <property type="entry name" value="Methyltransf_12"/>
    <property type="match status" value="1"/>
</dbReference>
<keyword evidence="2" id="KW-0808">Transferase</keyword>
<sequence>MSATDPLDTRAGAAVYSPFVLKLYGAYVLGFSNRCAWRCPTGSVLLPFYREHLGKRHLDVGVGTGYYLAHAGFAADQQVSLLDLNETSLRTAAQRMGRPHQGLYATDVMQPLALPGAPVFDSIALYYLLHCLPGDMAEKARVFAHLKPYLAADGVLYGATILGDGARHNPLGRKLMEVYNRRGIFGNAGDTLEQLQAALHRHFAQVSVRQHGVVALFHASQPLD</sequence>
<dbReference type="AlphaFoldDB" id="A0A1I2EY33"/>
<name>A0A1I2EY33_9GAMM</name>
<dbReference type="SUPFAM" id="SSF53335">
    <property type="entry name" value="S-adenosyl-L-methionine-dependent methyltransferases"/>
    <property type="match status" value="1"/>
</dbReference>
<dbReference type="Proteomes" id="UP000199477">
    <property type="component" value="Unassembled WGS sequence"/>
</dbReference>
<dbReference type="Gene3D" id="3.40.50.150">
    <property type="entry name" value="Vaccinia Virus protein VP39"/>
    <property type="match status" value="1"/>
</dbReference>